<evidence type="ECO:0000313" key="3">
    <source>
        <dbReference type="EMBL" id="CAK7344574.1"/>
    </source>
</evidence>
<dbReference type="Gene3D" id="3.20.20.80">
    <property type="entry name" value="Glycosidases"/>
    <property type="match status" value="1"/>
</dbReference>
<accession>A0AAV1S2W5</accession>
<dbReference type="GO" id="GO:0005975">
    <property type="term" value="P:carbohydrate metabolic process"/>
    <property type="evidence" value="ECO:0007669"/>
    <property type="project" value="InterPro"/>
</dbReference>
<proteinExistence type="inferred from homology"/>
<dbReference type="Pfam" id="PF00232">
    <property type="entry name" value="Glyco_hydro_1"/>
    <property type="match status" value="1"/>
</dbReference>
<evidence type="ECO:0000256" key="1">
    <source>
        <dbReference type="ARBA" id="ARBA00010838"/>
    </source>
</evidence>
<dbReference type="EMBL" id="CAWUPB010001164">
    <property type="protein sequence ID" value="CAK7344574.1"/>
    <property type="molecule type" value="Genomic_DNA"/>
</dbReference>
<evidence type="ECO:0000256" key="2">
    <source>
        <dbReference type="RuleBase" id="RU003690"/>
    </source>
</evidence>
<dbReference type="SUPFAM" id="SSF51445">
    <property type="entry name" value="(Trans)glycosidases"/>
    <property type="match status" value="1"/>
</dbReference>
<dbReference type="PANTHER" id="PTHR10353:SF323">
    <property type="entry name" value="LINAMARASE"/>
    <property type="match status" value="1"/>
</dbReference>
<dbReference type="Proteomes" id="UP001314170">
    <property type="component" value="Unassembled WGS sequence"/>
</dbReference>
<dbReference type="PANTHER" id="PTHR10353">
    <property type="entry name" value="GLYCOSYL HYDROLASE"/>
    <property type="match status" value="1"/>
</dbReference>
<dbReference type="AlphaFoldDB" id="A0AAV1S2W5"/>
<gene>
    <name evidence="3" type="ORF">DCAF_LOCUS17850</name>
</gene>
<comment type="caution">
    <text evidence="3">The sequence shown here is derived from an EMBL/GenBank/DDBJ whole genome shotgun (WGS) entry which is preliminary data.</text>
</comment>
<evidence type="ECO:0008006" key="5">
    <source>
        <dbReference type="Google" id="ProtNLM"/>
    </source>
</evidence>
<dbReference type="InterPro" id="IPR001360">
    <property type="entry name" value="Glyco_hydro_1"/>
</dbReference>
<dbReference type="GO" id="GO:0008422">
    <property type="term" value="F:beta-glucosidase activity"/>
    <property type="evidence" value="ECO:0007669"/>
    <property type="project" value="TreeGrafter"/>
</dbReference>
<keyword evidence="4" id="KW-1185">Reference proteome</keyword>
<evidence type="ECO:0000313" key="4">
    <source>
        <dbReference type="Proteomes" id="UP001314170"/>
    </source>
</evidence>
<name>A0AAV1S2W5_9ROSI</name>
<comment type="similarity">
    <text evidence="1 2">Belongs to the glycosyl hydrolase 1 family.</text>
</comment>
<reference evidence="3 4" key="1">
    <citation type="submission" date="2024-01" db="EMBL/GenBank/DDBJ databases">
        <authorList>
            <person name="Waweru B."/>
        </authorList>
    </citation>
    <scope>NUCLEOTIDE SEQUENCE [LARGE SCALE GENOMIC DNA]</scope>
</reference>
<dbReference type="InterPro" id="IPR017853">
    <property type="entry name" value="GH"/>
</dbReference>
<protein>
    <recommendedName>
        <fullName evidence="5">Beta-glucosidase</fullName>
    </recommendedName>
</protein>
<sequence>MPNRPQPAALADSGVLLLERIADGSTGQQGIDFYNRYEASQNGQIGITLNARWYEPYSNSTDDINATQRTHDFNLGWFMNPITYGHYPDSMRDLLQDRLPNFSTEDSASLNGSYDFLGLNYYTAYYAGNANASDPEHRYGEAIGTDKSPKETQVDLERIKYHCGHLMNVGASM</sequence>
<organism evidence="3 4">
    <name type="scientific">Dovyalis caffra</name>
    <dbReference type="NCBI Taxonomy" id="77055"/>
    <lineage>
        <taxon>Eukaryota</taxon>
        <taxon>Viridiplantae</taxon>
        <taxon>Streptophyta</taxon>
        <taxon>Embryophyta</taxon>
        <taxon>Tracheophyta</taxon>
        <taxon>Spermatophyta</taxon>
        <taxon>Magnoliopsida</taxon>
        <taxon>eudicotyledons</taxon>
        <taxon>Gunneridae</taxon>
        <taxon>Pentapetalae</taxon>
        <taxon>rosids</taxon>
        <taxon>fabids</taxon>
        <taxon>Malpighiales</taxon>
        <taxon>Salicaceae</taxon>
        <taxon>Flacourtieae</taxon>
        <taxon>Dovyalis</taxon>
    </lineage>
</organism>